<dbReference type="Gene3D" id="1.10.10.10">
    <property type="entry name" value="Winged helix-like DNA-binding domain superfamily/Winged helix DNA-binding domain"/>
    <property type="match status" value="1"/>
</dbReference>
<dbReference type="OrthoDB" id="9813056at2"/>
<dbReference type="PROSITE" id="PS50931">
    <property type="entry name" value="HTH_LYSR"/>
    <property type="match status" value="1"/>
</dbReference>
<dbReference type="Pfam" id="PF00126">
    <property type="entry name" value="HTH_1"/>
    <property type="match status" value="1"/>
</dbReference>
<dbReference type="FunFam" id="1.10.10.10:FF:000001">
    <property type="entry name" value="LysR family transcriptional regulator"/>
    <property type="match status" value="1"/>
</dbReference>
<evidence type="ECO:0000256" key="2">
    <source>
        <dbReference type="ARBA" id="ARBA00023015"/>
    </source>
</evidence>
<dbReference type="Pfam" id="PF03466">
    <property type="entry name" value="LysR_substrate"/>
    <property type="match status" value="1"/>
</dbReference>
<evidence type="ECO:0000313" key="7">
    <source>
        <dbReference type="Proteomes" id="UP000270743"/>
    </source>
</evidence>
<dbReference type="CDD" id="cd05466">
    <property type="entry name" value="PBP2_LTTR_substrate"/>
    <property type="match status" value="1"/>
</dbReference>
<evidence type="ECO:0000256" key="4">
    <source>
        <dbReference type="ARBA" id="ARBA00023163"/>
    </source>
</evidence>
<dbReference type="SUPFAM" id="SSF46785">
    <property type="entry name" value="Winged helix' DNA-binding domain"/>
    <property type="match status" value="1"/>
</dbReference>
<keyword evidence="2" id="KW-0805">Transcription regulation</keyword>
<keyword evidence="3" id="KW-0238">DNA-binding</keyword>
<dbReference type="Proteomes" id="UP000270743">
    <property type="component" value="Unassembled WGS sequence"/>
</dbReference>
<dbReference type="InterPro" id="IPR005119">
    <property type="entry name" value="LysR_subst-bd"/>
</dbReference>
<protein>
    <submittedName>
        <fullName evidence="6">HTH-type transcriptional regulator GltC</fullName>
    </submittedName>
</protein>
<dbReference type="PRINTS" id="PR00039">
    <property type="entry name" value="HTHLYSR"/>
</dbReference>
<feature type="domain" description="HTH lysR-type" evidence="5">
    <location>
        <begin position="13"/>
        <end position="67"/>
    </location>
</feature>
<evidence type="ECO:0000259" key="5">
    <source>
        <dbReference type="PROSITE" id="PS50931"/>
    </source>
</evidence>
<sequence>MVASSVLARMSGLRHFVEVAQQKSFRAAADRLNIAPSAVSKQIRNLEEHLGVELFLRDRGRAGLELTEAGQILLYRCASVMNELAIARDEMNELKGLQRGHLRLGVNEVIASDLLPGILRDLHRNFPHLQYTIIVENTPAIVKRLHEGDVDIGLGYNFPSSPDLEVLAVLHRNTYLITGLDHPLAQRRKVRLEEIAGEKFILPDSSVSLHHLIQDALVRARVDVRVIMHTNSFTLLRQMVQEGLGVSMVIGRFLQTKREQLAFIGVDSPGFTHKPLSCCRAAGRTPTSSSIAFAASIKALFAQYGGETLQRGDRGERL</sequence>
<name>A0A447IMJ6_9RHOB</name>
<dbReference type="EMBL" id="UZWE01000029">
    <property type="protein sequence ID" value="VDS08762.1"/>
    <property type="molecule type" value="Genomic_DNA"/>
</dbReference>
<evidence type="ECO:0000256" key="1">
    <source>
        <dbReference type="ARBA" id="ARBA00009437"/>
    </source>
</evidence>
<dbReference type="GO" id="GO:0005829">
    <property type="term" value="C:cytosol"/>
    <property type="evidence" value="ECO:0007669"/>
    <property type="project" value="TreeGrafter"/>
</dbReference>
<dbReference type="AlphaFoldDB" id="A0A447IMJ6"/>
<accession>A0A447IMJ6</accession>
<dbReference type="InterPro" id="IPR050950">
    <property type="entry name" value="HTH-type_LysR_regulators"/>
</dbReference>
<proteinExistence type="inferred from homology"/>
<dbReference type="GO" id="GO:0003677">
    <property type="term" value="F:DNA binding"/>
    <property type="evidence" value="ECO:0007669"/>
    <property type="project" value="UniProtKB-KW"/>
</dbReference>
<dbReference type="SUPFAM" id="SSF53850">
    <property type="entry name" value="Periplasmic binding protein-like II"/>
    <property type="match status" value="1"/>
</dbReference>
<dbReference type="GO" id="GO:0003700">
    <property type="term" value="F:DNA-binding transcription factor activity"/>
    <property type="evidence" value="ECO:0007669"/>
    <property type="project" value="InterPro"/>
</dbReference>
<evidence type="ECO:0000256" key="3">
    <source>
        <dbReference type="ARBA" id="ARBA00023125"/>
    </source>
</evidence>
<dbReference type="InterPro" id="IPR036390">
    <property type="entry name" value="WH_DNA-bd_sf"/>
</dbReference>
<dbReference type="Gene3D" id="3.40.190.290">
    <property type="match status" value="1"/>
</dbReference>
<dbReference type="InterPro" id="IPR000847">
    <property type="entry name" value="LysR_HTH_N"/>
</dbReference>
<reference evidence="6 7" key="1">
    <citation type="submission" date="2018-12" db="EMBL/GenBank/DDBJ databases">
        <authorList>
            <person name="Criscuolo A."/>
        </authorList>
    </citation>
    <scope>NUCLEOTIDE SEQUENCE [LARGE SCALE GENOMIC DNA]</scope>
    <source>
        <strain evidence="6">ACIP1116241</strain>
    </source>
</reference>
<dbReference type="PANTHER" id="PTHR30419:SF8">
    <property type="entry name" value="NITROGEN ASSIMILATION TRANSCRIPTIONAL ACTIVATOR-RELATED"/>
    <property type="match status" value="1"/>
</dbReference>
<comment type="similarity">
    <text evidence="1">Belongs to the LysR transcriptional regulatory family.</text>
</comment>
<keyword evidence="7" id="KW-1185">Reference proteome</keyword>
<evidence type="ECO:0000313" key="6">
    <source>
        <dbReference type="EMBL" id="VDS08762.1"/>
    </source>
</evidence>
<organism evidence="6 7">
    <name type="scientific">Paracoccus haematequi</name>
    <dbReference type="NCBI Taxonomy" id="2491866"/>
    <lineage>
        <taxon>Bacteria</taxon>
        <taxon>Pseudomonadati</taxon>
        <taxon>Pseudomonadota</taxon>
        <taxon>Alphaproteobacteria</taxon>
        <taxon>Rhodobacterales</taxon>
        <taxon>Paracoccaceae</taxon>
        <taxon>Paracoccus</taxon>
    </lineage>
</organism>
<gene>
    <name evidence="6" type="primary">gltC</name>
    <name evidence="6" type="ORF">PARHAE_01946</name>
</gene>
<dbReference type="InterPro" id="IPR036388">
    <property type="entry name" value="WH-like_DNA-bd_sf"/>
</dbReference>
<dbReference type="RefSeq" id="WP_126154412.1">
    <property type="nucleotide sequence ID" value="NZ_UZWE01000029.1"/>
</dbReference>
<dbReference type="PANTHER" id="PTHR30419">
    <property type="entry name" value="HTH-TYPE TRANSCRIPTIONAL REGULATOR YBHD"/>
    <property type="match status" value="1"/>
</dbReference>
<keyword evidence="4" id="KW-0804">Transcription</keyword>